<protein>
    <submittedName>
        <fullName evidence="2">Uncharacterized protein</fullName>
    </submittedName>
</protein>
<comment type="caution">
    <text evidence="2">The sequence shown here is derived from an EMBL/GenBank/DDBJ whole genome shotgun (WGS) entry which is preliminary data.</text>
</comment>
<reference evidence="2" key="1">
    <citation type="submission" date="2021-06" db="EMBL/GenBank/DDBJ databases">
        <authorList>
            <person name="Hodson N. C."/>
            <person name="Mongue J. A."/>
            <person name="Jaron S. K."/>
        </authorList>
    </citation>
    <scope>NUCLEOTIDE SEQUENCE</scope>
</reference>
<dbReference type="EMBL" id="CAJVCH010056009">
    <property type="protein sequence ID" value="CAG7718793.1"/>
    <property type="molecule type" value="Genomic_DNA"/>
</dbReference>
<name>A0A8J2K365_9HEXA</name>
<dbReference type="Proteomes" id="UP000708208">
    <property type="component" value="Unassembled WGS sequence"/>
</dbReference>
<accession>A0A8J2K365</accession>
<dbReference type="AlphaFoldDB" id="A0A8J2K365"/>
<evidence type="ECO:0000313" key="3">
    <source>
        <dbReference type="Proteomes" id="UP000708208"/>
    </source>
</evidence>
<sequence>MSGTFDAAFLDDTPLPTKFRPPNLRCAYRAIDSVRRVNFQSGMRSYVAEQNLKTLSAKSSRTNVSSNCGIICDSFPSSTSSSQISVSSYPQSGQRLTVRSLPASRAVSSCDLLQQVRFRTHSNENLAHEKKALEQQLFELQKKLNVLLKAPFGNFLNHPLRRKWMIPIIMNQRTKYNSNSRRLIQSTCSNFSLSEFQQVVKTHCKLHNPSKAYDTRHTAVEGKQ</sequence>
<proteinExistence type="predicted"/>
<keyword evidence="1" id="KW-0175">Coiled coil</keyword>
<keyword evidence="3" id="KW-1185">Reference proteome</keyword>
<evidence type="ECO:0000313" key="2">
    <source>
        <dbReference type="EMBL" id="CAG7718793.1"/>
    </source>
</evidence>
<evidence type="ECO:0000256" key="1">
    <source>
        <dbReference type="SAM" id="Coils"/>
    </source>
</evidence>
<gene>
    <name evidence="2" type="ORF">AFUS01_LOCUS8162</name>
</gene>
<organism evidence="2 3">
    <name type="scientific">Allacma fusca</name>
    <dbReference type="NCBI Taxonomy" id="39272"/>
    <lineage>
        <taxon>Eukaryota</taxon>
        <taxon>Metazoa</taxon>
        <taxon>Ecdysozoa</taxon>
        <taxon>Arthropoda</taxon>
        <taxon>Hexapoda</taxon>
        <taxon>Collembola</taxon>
        <taxon>Symphypleona</taxon>
        <taxon>Sminthuridae</taxon>
        <taxon>Allacma</taxon>
    </lineage>
</organism>
<feature type="coiled-coil region" evidence="1">
    <location>
        <begin position="123"/>
        <end position="150"/>
    </location>
</feature>